<evidence type="ECO:0000259" key="1">
    <source>
        <dbReference type="Pfam" id="PF07811"/>
    </source>
</evidence>
<evidence type="ECO:0000313" key="2">
    <source>
        <dbReference type="EMBL" id="MYM35532.1"/>
    </source>
</evidence>
<sequence length="45" mass="4810">MTARRPLPRRTRGRGLAAVEFALLLPVLLIALVDIARAAGADDPD</sequence>
<dbReference type="Proteomes" id="UP000449678">
    <property type="component" value="Unassembled WGS sequence"/>
</dbReference>
<dbReference type="Pfam" id="PF07811">
    <property type="entry name" value="TadE"/>
    <property type="match status" value="1"/>
</dbReference>
<name>A0ABW9V9P2_9BURK</name>
<gene>
    <name evidence="2" type="ORF">GTP38_14445</name>
</gene>
<organism evidence="2 3">
    <name type="scientific">Duganella lactea</name>
    <dbReference type="NCBI Taxonomy" id="2692173"/>
    <lineage>
        <taxon>Bacteria</taxon>
        <taxon>Pseudomonadati</taxon>
        <taxon>Pseudomonadota</taxon>
        <taxon>Betaproteobacteria</taxon>
        <taxon>Burkholderiales</taxon>
        <taxon>Oxalobacteraceae</taxon>
        <taxon>Telluria group</taxon>
        <taxon>Duganella</taxon>
    </lineage>
</organism>
<comment type="caution">
    <text evidence="2">The sequence shown here is derived from an EMBL/GenBank/DDBJ whole genome shotgun (WGS) entry which is preliminary data.</text>
</comment>
<protein>
    <recommendedName>
        <fullName evidence="1">TadE-like domain-containing protein</fullName>
    </recommendedName>
</protein>
<proteinExistence type="predicted"/>
<keyword evidence="3" id="KW-1185">Reference proteome</keyword>
<evidence type="ECO:0000313" key="3">
    <source>
        <dbReference type="Proteomes" id="UP000449678"/>
    </source>
</evidence>
<reference evidence="2 3" key="1">
    <citation type="submission" date="2019-12" db="EMBL/GenBank/DDBJ databases">
        <title>Novel species isolated from a subtropical stream in China.</title>
        <authorList>
            <person name="Lu H."/>
        </authorList>
    </citation>
    <scope>NUCLEOTIDE SEQUENCE [LARGE SCALE GENOMIC DNA]</scope>
    <source>
        <strain evidence="2 3">FT94W</strain>
    </source>
</reference>
<dbReference type="RefSeq" id="WP_160990894.1">
    <property type="nucleotide sequence ID" value="NZ_WWCO01000008.1"/>
</dbReference>
<dbReference type="EMBL" id="WWCO01000008">
    <property type="protein sequence ID" value="MYM35532.1"/>
    <property type="molecule type" value="Genomic_DNA"/>
</dbReference>
<dbReference type="InterPro" id="IPR012495">
    <property type="entry name" value="TadE-like_dom"/>
</dbReference>
<feature type="domain" description="TadE-like" evidence="1">
    <location>
        <begin position="15"/>
        <end position="38"/>
    </location>
</feature>
<accession>A0ABW9V9P2</accession>